<dbReference type="InterPro" id="IPR036953">
    <property type="entry name" value="GreA/GreB_C_sf"/>
</dbReference>
<dbReference type="InterPro" id="IPR001437">
    <property type="entry name" value="Tscrpt_elong_fac_GreA/B_C"/>
</dbReference>
<keyword evidence="3" id="KW-0648">Protein biosynthesis</keyword>
<dbReference type="InterPro" id="IPR029462">
    <property type="entry name" value="Rnk_N"/>
</dbReference>
<reference evidence="3 4" key="1">
    <citation type="submission" date="2024-01" db="EMBL/GenBank/DDBJ databases">
        <title>Hyphobacterium bacterium isolated from marine sediment.</title>
        <authorList>
            <person name="Zhao S."/>
        </authorList>
    </citation>
    <scope>NUCLEOTIDE SEQUENCE [LARGE SCALE GENOMIC DNA]</scope>
    <source>
        <strain evidence="3 4">Y60-23</strain>
    </source>
</reference>
<keyword evidence="3" id="KW-0251">Elongation factor</keyword>
<dbReference type="Pfam" id="PF14760">
    <property type="entry name" value="Rnk_N"/>
    <property type="match status" value="1"/>
</dbReference>
<accession>A0ABU7M194</accession>
<dbReference type="Pfam" id="PF01272">
    <property type="entry name" value="GreA_GreB"/>
    <property type="match status" value="1"/>
</dbReference>
<protein>
    <submittedName>
        <fullName evidence="3">GreA/GreB family elongation factor</fullName>
    </submittedName>
</protein>
<evidence type="ECO:0000259" key="1">
    <source>
        <dbReference type="Pfam" id="PF01272"/>
    </source>
</evidence>
<dbReference type="Proteomes" id="UP001310692">
    <property type="component" value="Unassembled WGS sequence"/>
</dbReference>
<dbReference type="EMBL" id="JAZDRO010000006">
    <property type="protein sequence ID" value="MEE2567581.1"/>
    <property type="molecule type" value="Genomic_DNA"/>
</dbReference>
<sequence length="124" mass="13407">MRANPAVYVTRSDYDQLSGLAARDSAASFGAALLGQELDRAILVQTGSSRSFVRLNSTVTYLDMRTGRERVVRLVLPQDADIDQGLISVLSPVGAALLGLVPGRVFGWEDDRGRSCLIRIVSID</sequence>
<evidence type="ECO:0000313" key="4">
    <source>
        <dbReference type="Proteomes" id="UP001310692"/>
    </source>
</evidence>
<evidence type="ECO:0000313" key="3">
    <source>
        <dbReference type="EMBL" id="MEE2567581.1"/>
    </source>
</evidence>
<proteinExistence type="predicted"/>
<feature type="domain" description="Regulator of nucleoside diphosphate kinase N-terminal" evidence="2">
    <location>
        <begin position="5"/>
        <end position="44"/>
    </location>
</feature>
<dbReference type="InterPro" id="IPR023459">
    <property type="entry name" value="Tscrpt_elong_fac_GreA/B_fam"/>
</dbReference>
<dbReference type="SUPFAM" id="SSF54534">
    <property type="entry name" value="FKBP-like"/>
    <property type="match status" value="1"/>
</dbReference>
<dbReference type="GO" id="GO:0003746">
    <property type="term" value="F:translation elongation factor activity"/>
    <property type="evidence" value="ECO:0007669"/>
    <property type="project" value="UniProtKB-KW"/>
</dbReference>
<keyword evidence="4" id="KW-1185">Reference proteome</keyword>
<dbReference type="PANTHER" id="PTHR30437:SF5">
    <property type="entry name" value="REGULATOR OF NUCLEOSIDE DIPHOSPHATE KINASE"/>
    <property type="match status" value="1"/>
</dbReference>
<dbReference type="Gene3D" id="1.10.286.20">
    <property type="match status" value="1"/>
</dbReference>
<feature type="domain" description="Transcription elongation factor GreA/GreB C-terminal" evidence="1">
    <location>
        <begin position="51"/>
        <end position="123"/>
    </location>
</feature>
<dbReference type="Gene3D" id="3.10.50.30">
    <property type="entry name" value="Transcription elongation factor, GreA/GreB, C-terminal domain"/>
    <property type="match status" value="1"/>
</dbReference>
<comment type="caution">
    <text evidence="3">The sequence shown here is derived from an EMBL/GenBank/DDBJ whole genome shotgun (WGS) entry which is preliminary data.</text>
</comment>
<gene>
    <name evidence="3" type="ORF">V0U35_12920</name>
</gene>
<evidence type="ECO:0000259" key="2">
    <source>
        <dbReference type="Pfam" id="PF14760"/>
    </source>
</evidence>
<organism evidence="3 4">
    <name type="scientific">Hyphobacterium marinum</name>
    <dbReference type="NCBI Taxonomy" id="3116574"/>
    <lineage>
        <taxon>Bacteria</taxon>
        <taxon>Pseudomonadati</taxon>
        <taxon>Pseudomonadota</taxon>
        <taxon>Alphaproteobacteria</taxon>
        <taxon>Maricaulales</taxon>
        <taxon>Maricaulaceae</taxon>
        <taxon>Hyphobacterium</taxon>
    </lineage>
</organism>
<dbReference type="PANTHER" id="PTHR30437">
    <property type="entry name" value="TRANSCRIPTION ELONGATION FACTOR GREA"/>
    <property type="match status" value="1"/>
</dbReference>
<dbReference type="RefSeq" id="WP_330197148.1">
    <property type="nucleotide sequence ID" value="NZ_JAZDRO010000006.1"/>
</dbReference>
<name>A0ABU7M194_9PROT</name>